<organism evidence="2">
    <name type="scientific">Tanacetum cinerariifolium</name>
    <name type="common">Dalmatian daisy</name>
    <name type="synonym">Chrysanthemum cinerariifolium</name>
    <dbReference type="NCBI Taxonomy" id="118510"/>
    <lineage>
        <taxon>Eukaryota</taxon>
        <taxon>Viridiplantae</taxon>
        <taxon>Streptophyta</taxon>
        <taxon>Embryophyta</taxon>
        <taxon>Tracheophyta</taxon>
        <taxon>Spermatophyta</taxon>
        <taxon>Magnoliopsida</taxon>
        <taxon>eudicotyledons</taxon>
        <taxon>Gunneridae</taxon>
        <taxon>Pentapetalae</taxon>
        <taxon>asterids</taxon>
        <taxon>campanulids</taxon>
        <taxon>Asterales</taxon>
        <taxon>Asteraceae</taxon>
        <taxon>Asteroideae</taxon>
        <taxon>Anthemideae</taxon>
        <taxon>Anthemidinae</taxon>
        <taxon>Tanacetum</taxon>
    </lineage>
</organism>
<name>A0A699KXB9_TANCI</name>
<evidence type="ECO:0000256" key="1">
    <source>
        <dbReference type="SAM" id="MobiDB-lite"/>
    </source>
</evidence>
<feature type="region of interest" description="Disordered" evidence="1">
    <location>
        <begin position="1"/>
        <end position="21"/>
    </location>
</feature>
<gene>
    <name evidence="2" type="ORF">Tci_687539</name>
</gene>
<reference evidence="2" key="1">
    <citation type="journal article" date="2019" name="Sci. Rep.">
        <title>Draft genome of Tanacetum cinerariifolium, the natural source of mosquito coil.</title>
        <authorList>
            <person name="Yamashiro T."/>
            <person name="Shiraishi A."/>
            <person name="Satake H."/>
            <person name="Nakayama K."/>
        </authorList>
    </citation>
    <scope>NUCLEOTIDE SEQUENCE</scope>
</reference>
<proteinExistence type="predicted"/>
<dbReference type="EMBL" id="BKCJ010564094">
    <property type="protein sequence ID" value="GFB15568.1"/>
    <property type="molecule type" value="Genomic_DNA"/>
</dbReference>
<protein>
    <submittedName>
        <fullName evidence="2">Uncharacterized protein</fullName>
    </submittedName>
</protein>
<accession>A0A699KXB9</accession>
<dbReference type="AlphaFoldDB" id="A0A699KXB9"/>
<comment type="caution">
    <text evidence="2">The sequence shown here is derived from an EMBL/GenBank/DDBJ whole genome shotgun (WGS) entry which is preliminary data.</text>
</comment>
<feature type="non-terminal residue" evidence="2">
    <location>
        <position position="1"/>
    </location>
</feature>
<feature type="compositionally biased region" description="Basic and acidic residues" evidence="1">
    <location>
        <begin position="1"/>
        <end position="13"/>
    </location>
</feature>
<sequence>WMEERLTVLEKRLPGPPPGPQ</sequence>
<evidence type="ECO:0000313" key="2">
    <source>
        <dbReference type="EMBL" id="GFB15568.1"/>
    </source>
</evidence>